<organism evidence="2 3">
    <name type="scientific">Thiothrix litoralis</name>
    <dbReference type="NCBI Taxonomy" id="2891210"/>
    <lineage>
        <taxon>Bacteria</taxon>
        <taxon>Pseudomonadati</taxon>
        <taxon>Pseudomonadota</taxon>
        <taxon>Gammaproteobacteria</taxon>
        <taxon>Thiotrichales</taxon>
        <taxon>Thiotrichaceae</taxon>
        <taxon>Thiothrix</taxon>
    </lineage>
</organism>
<dbReference type="Pfam" id="PF07992">
    <property type="entry name" value="Pyr_redox_2"/>
    <property type="match status" value="1"/>
</dbReference>
<dbReference type="PANTHER" id="PTHR43755">
    <property type="match status" value="1"/>
</dbReference>
<evidence type="ECO:0000259" key="1">
    <source>
        <dbReference type="Pfam" id="PF07992"/>
    </source>
</evidence>
<evidence type="ECO:0000313" key="2">
    <source>
        <dbReference type="EMBL" id="QTR47781.1"/>
    </source>
</evidence>
<dbReference type="Gene3D" id="3.50.50.60">
    <property type="entry name" value="FAD/NAD(P)-binding domain"/>
    <property type="match status" value="2"/>
</dbReference>
<feature type="domain" description="FAD/NAD(P)-binding" evidence="1">
    <location>
        <begin position="5"/>
        <end position="149"/>
    </location>
</feature>
<proteinExistence type="predicted"/>
<sequence length="427" mass="46510">MNKPHVVILGGNFAGLGSAQKIREYADDSVDITVIDRKNYLLYIPNIPAEVFENKDPAEHLTLDLYPVLKHDDINFIQGDVTGIDVDNHTVAYVPSERPGSATQSLRYDYLVIAVGARLAFDKIEGFAEYGDTVSDFYYGNRLRKKLHDGSYKGGPIVVGSAKFHQGNGADGLEPYPGGSIPRAMAACEGPPVEVALTVANWLQEHGKGDASNVTITTPGKMIAEDAGEKVVGQLLDAASSMGFNYLNNTGDIVRLTADSIEFENGQKVEAELKILFPDWVAHDFLKGLPISDDQGFIITDLLMRNPKYPEIFAAGDCAAVTVPKLGAIGHQECEIIGRQIALDRGLLTVEAANQALQPVVFCIGDMGGGKGFYIRSNAWFGGDTQILKMGRIPYLLKMQYKTLFMTTKGKTPPWGNEVAEFLAEKF</sequence>
<dbReference type="PANTHER" id="PTHR43755:SF1">
    <property type="entry name" value="FAD-DEPENDENT PYRIDINE NUCLEOTIDE-DISULPHIDE OXIDOREDUCTASE"/>
    <property type="match status" value="1"/>
</dbReference>
<dbReference type="InterPro" id="IPR052541">
    <property type="entry name" value="SQRD"/>
</dbReference>
<accession>A0ABX7WWQ9</accession>
<reference evidence="2 3" key="1">
    <citation type="submission" date="2021-04" db="EMBL/GenBank/DDBJ databases">
        <title>Genomics, taxonomy and metabolism of representatives of sulfur bacteria of the genus Thiothrix: Thiothrix fructosivorans QT, Thiothrix unzii A1T and three new species, Thiothrix subterranea sp. nov., Thiothrix litoralis sp. nov. and 'Candidatus Thiothrix anitrata' sp. nov.</title>
        <authorList>
            <person name="Ravin N.V."/>
            <person name="Smolyakov D."/>
            <person name="Rudenko T.S."/>
            <person name="Mardanov A.V."/>
            <person name="Beletsky A.V."/>
            <person name="Markov N.D."/>
            <person name="Fomenkov A.I."/>
            <person name="Roberts R.J."/>
            <person name="Karnachuk O.V."/>
            <person name="Novikov A."/>
            <person name="Grabovich M.Y."/>
        </authorList>
    </citation>
    <scope>NUCLEOTIDE SEQUENCE [LARGE SCALE GENOMIC DNA]</scope>
    <source>
        <strain evidence="2 3">AS</strain>
    </source>
</reference>
<dbReference type="RefSeq" id="WP_210224021.1">
    <property type="nucleotide sequence ID" value="NZ_CP072801.1"/>
</dbReference>
<dbReference type="EMBL" id="CP072801">
    <property type="protein sequence ID" value="QTR47781.1"/>
    <property type="molecule type" value="Genomic_DNA"/>
</dbReference>
<dbReference type="InterPro" id="IPR036188">
    <property type="entry name" value="FAD/NAD-bd_sf"/>
</dbReference>
<gene>
    <name evidence="2" type="ORF">J9253_07645</name>
</gene>
<dbReference type="SUPFAM" id="SSF51905">
    <property type="entry name" value="FAD/NAD(P)-binding domain"/>
    <property type="match status" value="1"/>
</dbReference>
<name>A0ABX7WWQ9_9GAMM</name>
<dbReference type="InterPro" id="IPR023753">
    <property type="entry name" value="FAD/NAD-binding_dom"/>
</dbReference>
<keyword evidence="3" id="KW-1185">Reference proteome</keyword>
<evidence type="ECO:0000313" key="3">
    <source>
        <dbReference type="Proteomes" id="UP000672039"/>
    </source>
</evidence>
<dbReference type="Proteomes" id="UP000672039">
    <property type="component" value="Chromosome"/>
</dbReference>
<protein>
    <submittedName>
        <fullName evidence="2">FAD-dependent oxidoreductase</fullName>
    </submittedName>
</protein>